<dbReference type="InterPro" id="IPR002781">
    <property type="entry name" value="TM_pro_TauE-like"/>
</dbReference>
<dbReference type="InterPro" id="IPR052017">
    <property type="entry name" value="TSUP"/>
</dbReference>
<keyword evidence="5 8" id="KW-0812">Transmembrane</keyword>
<evidence type="ECO:0000256" key="3">
    <source>
        <dbReference type="ARBA" id="ARBA00022448"/>
    </source>
</evidence>
<keyword evidence="4 8" id="KW-1003">Cell membrane</keyword>
<dbReference type="PANTHER" id="PTHR30269:SF0">
    <property type="entry name" value="MEMBRANE TRANSPORTER PROTEIN YFCA-RELATED"/>
    <property type="match status" value="1"/>
</dbReference>
<organism evidence="9 10">
    <name type="scientific">Actinomadura rayongensis</name>
    <dbReference type="NCBI Taxonomy" id="1429076"/>
    <lineage>
        <taxon>Bacteria</taxon>
        <taxon>Bacillati</taxon>
        <taxon>Actinomycetota</taxon>
        <taxon>Actinomycetes</taxon>
        <taxon>Streptosporangiales</taxon>
        <taxon>Thermomonosporaceae</taxon>
        <taxon>Actinomadura</taxon>
    </lineage>
</organism>
<evidence type="ECO:0000256" key="7">
    <source>
        <dbReference type="ARBA" id="ARBA00023136"/>
    </source>
</evidence>
<feature type="transmembrane region" description="Helical" evidence="8">
    <location>
        <begin position="74"/>
        <end position="93"/>
    </location>
</feature>
<gene>
    <name evidence="9" type="ORF">GQ466_23365</name>
</gene>
<dbReference type="Proteomes" id="UP000431901">
    <property type="component" value="Unassembled WGS sequence"/>
</dbReference>
<dbReference type="RefSeq" id="WP_161105132.1">
    <property type="nucleotide sequence ID" value="NZ_JBHLYI010000003.1"/>
</dbReference>
<accession>A0A6I4WBM7</accession>
<evidence type="ECO:0000256" key="2">
    <source>
        <dbReference type="ARBA" id="ARBA00009142"/>
    </source>
</evidence>
<evidence type="ECO:0000256" key="5">
    <source>
        <dbReference type="ARBA" id="ARBA00022692"/>
    </source>
</evidence>
<dbReference type="EMBL" id="WUTW01000005">
    <property type="protein sequence ID" value="MXQ66961.1"/>
    <property type="molecule type" value="Genomic_DNA"/>
</dbReference>
<dbReference type="PANTHER" id="PTHR30269">
    <property type="entry name" value="TRANSMEMBRANE PROTEIN YFCA"/>
    <property type="match status" value="1"/>
</dbReference>
<evidence type="ECO:0000313" key="9">
    <source>
        <dbReference type="EMBL" id="MXQ66961.1"/>
    </source>
</evidence>
<comment type="similarity">
    <text evidence="2 8">Belongs to the 4-toluene sulfonate uptake permease (TSUP) (TC 2.A.102) family.</text>
</comment>
<keyword evidence="7 8" id="KW-0472">Membrane</keyword>
<evidence type="ECO:0000313" key="10">
    <source>
        <dbReference type="Proteomes" id="UP000431901"/>
    </source>
</evidence>
<feature type="transmembrane region" description="Helical" evidence="8">
    <location>
        <begin position="236"/>
        <end position="254"/>
    </location>
</feature>
<name>A0A6I4WBM7_9ACTN</name>
<dbReference type="OrthoDB" id="3782574at2"/>
<feature type="transmembrane region" description="Helical" evidence="8">
    <location>
        <begin position="138"/>
        <end position="170"/>
    </location>
</feature>
<comment type="caution">
    <text evidence="9">The sequence shown here is derived from an EMBL/GenBank/DDBJ whole genome shotgun (WGS) entry which is preliminary data.</text>
</comment>
<evidence type="ECO:0000256" key="1">
    <source>
        <dbReference type="ARBA" id="ARBA00004651"/>
    </source>
</evidence>
<keyword evidence="3" id="KW-0813">Transport</keyword>
<keyword evidence="10" id="KW-1185">Reference proteome</keyword>
<sequence length="255" mass="26222">MDVLEGVAVFAAGIAAGGINTVVGSGSLITFPTLVALGFPPVVANVSNNIGLVPGSVTGAYGYRRELRGQRDRLLRLGSASLLGALLGGTLLLALPAGAFQVIVPALIVVALVLVVVQPRLQKWLVARRNGTRPHGGPWLWAAILLAGVYGGYFGAAQGIILIAVLGIALDDEIQRVNAAKNVLSAVVNGSAAVLFTGLWLFSDTRIDWLAVLLIALGATLGGLLGARVGRRIPPPLLRAVIVVVGLAALAKFLL</sequence>
<keyword evidence="6 8" id="KW-1133">Transmembrane helix</keyword>
<evidence type="ECO:0000256" key="8">
    <source>
        <dbReference type="RuleBase" id="RU363041"/>
    </source>
</evidence>
<feature type="transmembrane region" description="Helical" evidence="8">
    <location>
        <begin position="182"/>
        <end position="202"/>
    </location>
</feature>
<proteinExistence type="inferred from homology"/>
<dbReference type="GO" id="GO:0005886">
    <property type="term" value="C:plasma membrane"/>
    <property type="evidence" value="ECO:0007669"/>
    <property type="project" value="UniProtKB-SubCell"/>
</dbReference>
<evidence type="ECO:0000256" key="6">
    <source>
        <dbReference type="ARBA" id="ARBA00022989"/>
    </source>
</evidence>
<dbReference type="AlphaFoldDB" id="A0A6I4WBM7"/>
<comment type="subcellular location">
    <subcellularLocation>
        <location evidence="1 8">Cell membrane</location>
        <topology evidence="1 8">Multi-pass membrane protein</topology>
    </subcellularLocation>
</comment>
<feature type="transmembrane region" description="Helical" evidence="8">
    <location>
        <begin position="99"/>
        <end position="117"/>
    </location>
</feature>
<reference evidence="9 10" key="1">
    <citation type="submission" date="2019-12" db="EMBL/GenBank/DDBJ databases">
        <title>Nocardia macrotermitis sp. nov. and Nocardia aurantia sp. nov., isolated from the gut of the fungus growing-termite Macrotermes natalensis.</title>
        <authorList>
            <person name="Christine B."/>
            <person name="Rene B."/>
        </authorList>
    </citation>
    <scope>NUCLEOTIDE SEQUENCE [LARGE SCALE GENOMIC DNA]</scope>
    <source>
        <strain evidence="9 10">DSM 102126</strain>
    </source>
</reference>
<feature type="transmembrane region" description="Helical" evidence="8">
    <location>
        <begin position="209"/>
        <end position="230"/>
    </location>
</feature>
<evidence type="ECO:0000256" key="4">
    <source>
        <dbReference type="ARBA" id="ARBA00022475"/>
    </source>
</evidence>
<protein>
    <recommendedName>
        <fullName evidence="8">Probable membrane transporter protein</fullName>
    </recommendedName>
</protein>
<dbReference type="Pfam" id="PF01925">
    <property type="entry name" value="TauE"/>
    <property type="match status" value="1"/>
</dbReference>